<evidence type="ECO:0000256" key="3">
    <source>
        <dbReference type="ARBA" id="ARBA00022807"/>
    </source>
</evidence>
<dbReference type="Proteomes" id="UP001597079">
    <property type="component" value="Unassembled WGS sequence"/>
</dbReference>
<dbReference type="RefSeq" id="WP_377944388.1">
    <property type="nucleotide sequence ID" value="NZ_JBHUCX010000067.1"/>
</dbReference>
<dbReference type="PANTHER" id="PTHR10363:SF2">
    <property type="entry name" value="BLEOMYCIN HYDROLASE"/>
    <property type="match status" value="1"/>
</dbReference>
<dbReference type="CDD" id="cd00585">
    <property type="entry name" value="Peptidase_C1B"/>
    <property type="match status" value="1"/>
</dbReference>
<keyword evidence="2 4" id="KW-0378">Hydrolase</keyword>
<organism evidence="5 6">
    <name type="scientific">Alicyclobacillus fodiniaquatilis</name>
    <dbReference type="NCBI Taxonomy" id="1661150"/>
    <lineage>
        <taxon>Bacteria</taxon>
        <taxon>Bacillati</taxon>
        <taxon>Bacillota</taxon>
        <taxon>Bacilli</taxon>
        <taxon>Bacillales</taxon>
        <taxon>Alicyclobacillaceae</taxon>
        <taxon>Alicyclobacillus</taxon>
    </lineage>
</organism>
<gene>
    <name evidence="5" type="ORF">ACFSB2_17435</name>
</gene>
<sequence length="453" mass="52073">MGVEVKQQHAISKAQLDKFASDYQNSPQHRALANAIQKNGVNAVAINQASLINMQYTFSHEIKTGEITNQKQSGRCWMFAGLNTLRVPVAKQCNLDSFELSQNYQMFWDKFEKANYYLESILETLDEATDSRLVAWLLSGPVQDGGQWDMFVNLVAKYGVVPKYVMPETFHSSRTGVMNHLITLKLREYAVKLRNLSSNQHASVNELRLEKAQMLSEIYTMLCHFLGQPPSQFDFEYRDKDNEFHRDANLTPQQFYEKYVGVNLDDYVSIINAPTQDKPFDRTYTVRYLGNVKDGKQVLYLNVEIDQLRDLALQQLKDDEPVWFGCDVGKMLDRDAGIMDTALYDYEAVLGVPFNMSKAERLDYGESLMTHAMVFTGVNVVDGKPNRWKVENSWGTDPGNKGFFIMSDPWFDEFMYQIVVQKKYLPAHLQSALEQEPIELQPWDPMGSLAMMR</sequence>
<dbReference type="InterPro" id="IPR004134">
    <property type="entry name" value="Peptidase_C1B"/>
</dbReference>
<comment type="caution">
    <text evidence="5">The sequence shown here is derived from an EMBL/GenBank/DDBJ whole genome shotgun (WGS) entry which is preliminary data.</text>
</comment>
<evidence type="ECO:0000313" key="6">
    <source>
        <dbReference type="Proteomes" id="UP001597079"/>
    </source>
</evidence>
<evidence type="ECO:0000256" key="1">
    <source>
        <dbReference type="ARBA" id="ARBA00022670"/>
    </source>
</evidence>
<keyword evidence="6" id="KW-1185">Reference proteome</keyword>
<dbReference type="InterPro" id="IPR038765">
    <property type="entry name" value="Papain-like_cys_pep_sf"/>
</dbReference>
<proteinExistence type="inferred from homology"/>
<evidence type="ECO:0000313" key="5">
    <source>
        <dbReference type="EMBL" id="MFD1676484.1"/>
    </source>
</evidence>
<evidence type="ECO:0000256" key="2">
    <source>
        <dbReference type="ARBA" id="ARBA00022801"/>
    </source>
</evidence>
<dbReference type="SUPFAM" id="SSF54001">
    <property type="entry name" value="Cysteine proteinases"/>
    <property type="match status" value="1"/>
</dbReference>
<accession>A0ABW4JJL7</accession>
<dbReference type="PIRSF" id="PIRSF005700">
    <property type="entry name" value="PepC"/>
    <property type="match status" value="1"/>
</dbReference>
<keyword evidence="4 5" id="KW-0031">Aminopeptidase</keyword>
<comment type="similarity">
    <text evidence="4">Belongs to the peptidase C1 family.</text>
</comment>
<dbReference type="PANTHER" id="PTHR10363">
    <property type="entry name" value="BLEOMYCIN HYDROLASE"/>
    <property type="match status" value="1"/>
</dbReference>
<dbReference type="EMBL" id="JBHUCX010000067">
    <property type="protein sequence ID" value="MFD1676484.1"/>
    <property type="molecule type" value="Genomic_DNA"/>
</dbReference>
<keyword evidence="1 4" id="KW-0645">Protease</keyword>
<name>A0ABW4JJL7_9BACL</name>
<evidence type="ECO:0000256" key="4">
    <source>
        <dbReference type="PIRNR" id="PIRNR005700"/>
    </source>
</evidence>
<dbReference type="Pfam" id="PF03051">
    <property type="entry name" value="Peptidase_C1_2"/>
    <property type="match status" value="1"/>
</dbReference>
<dbReference type="InterPro" id="IPR000169">
    <property type="entry name" value="Pept_cys_AS"/>
</dbReference>
<dbReference type="PROSITE" id="PS00139">
    <property type="entry name" value="THIOL_PROTEASE_CYS"/>
    <property type="match status" value="1"/>
</dbReference>
<keyword evidence="3 4" id="KW-0788">Thiol protease</keyword>
<dbReference type="GO" id="GO:0004177">
    <property type="term" value="F:aminopeptidase activity"/>
    <property type="evidence" value="ECO:0007669"/>
    <property type="project" value="UniProtKB-KW"/>
</dbReference>
<protein>
    <recommendedName>
        <fullName evidence="4">Aminopeptidase</fullName>
    </recommendedName>
</protein>
<dbReference type="Gene3D" id="3.90.70.10">
    <property type="entry name" value="Cysteine proteinases"/>
    <property type="match status" value="1"/>
</dbReference>
<reference evidence="6" key="1">
    <citation type="journal article" date="2019" name="Int. J. Syst. Evol. Microbiol.">
        <title>The Global Catalogue of Microorganisms (GCM) 10K type strain sequencing project: providing services to taxonomists for standard genome sequencing and annotation.</title>
        <authorList>
            <consortium name="The Broad Institute Genomics Platform"/>
            <consortium name="The Broad Institute Genome Sequencing Center for Infectious Disease"/>
            <person name="Wu L."/>
            <person name="Ma J."/>
        </authorList>
    </citation>
    <scope>NUCLEOTIDE SEQUENCE [LARGE SCALE GENOMIC DNA]</scope>
    <source>
        <strain evidence="6">CGMCC 1.12286</strain>
    </source>
</reference>